<keyword evidence="1" id="KW-0812">Transmembrane</keyword>
<dbReference type="EMBL" id="PDPS01000008">
    <property type="protein sequence ID" value="PID60312.1"/>
    <property type="molecule type" value="Genomic_DNA"/>
</dbReference>
<evidence type="ECO:0000313" key="2">
    <source>
        <dbReference type="EMBL" id="PID60312.1"/>
    </source>
</evidence>
<gene>
    <name evidence="2" type="ORF">CSB45_00565</name>
</gene>
<sequence>MKKTERQIILAIIVCVTLIRGTMYGLVIPFDRAPDEKHHFMLIKAKQMQLRGASPDERQRTAARIEVAWRYLLYPGTSPDKYSLEQFSDRTLLPPLSSFHVYYFVAAWLLEFYSLESIQSDIYVIRGASILCGALVVVMAALIARDLFPESYFLCLGIPLFISFVPQFSAMNGVINNDKPAEFFAALAFWLLVRMNKYGFSWTRGLGYLTVCLLALMSKRTTIFLLPLSLLLLFLYLWKGRIGLRMHGVLFGAFIIMLLLGYLVLWIPAMYTLVDEHLISIPELRYLPRSLLRPELFSTVMLLHTAKFFTVMYWGFWAVFGYMTIHVHHFWYVAAAAVQTLALLGLLLLIVRTKRGLVSCEPWRVKVYYLFGAAIVFSLLIPVLRSIVLRFDMPDLTQGRYLFTAMVPICTLTLLGIKELFPPRALRVAGATALMMLFALDAVCLGKYILVNFHDISLF</sequence>
<feature type="transmembrane region" description="Helical" evidence="1">
    <location>
        <begin position="367"/>
        <end position="388"/>
    </location>
</feature>
<proteinExistence type="predicted"/>
<comment type="caution">
    <text evidence="2">The sequence shown here is derived from an EMBL/GenBank/DDBJ whole genome shotgun (WGS) entry which is preliminary data.</text>
</comment>
<feature type="transmembrane region" description="Helical" evidence="1">
    <location>
        <begin position="429"/>
        <end position="450"/>
    </location>
</feature>
<accession>A0A2G6EEP1</accession>
<keyword evidence="1" id="KW-0472">Membrane</keyword>
<evidence type="ECO:0008006" key="4">
    <source>
        <dbReference type="Google" id="ProtNLM"/>
    </source>
</evidence>
<evidence type="ECO:0000313" key="3">
    <source>
        <dbReference type="Proteomes" id="UP000229740"/>
    </source>
</evidence>
<dbReference type="Proteomes" id="UP000229740">
    <property type="component" value="Unassembled WGS sequence"/>
</dbReference>
<feature type="transmembrane region" description="Helical" evidence="1">
    <location>
        <begin position="122"/>
        <end position="144"/>
    </location>
</feature>
<reference evidence="2 3" key="1">
    <citation type="submission" date="2017-10" db="EMBL/GenBank/DDBJ databases">
        <title>Novel microbial diversity and functional potential in the marine mammal oral microbiome.</title>
        <authorList>
            <person name="Dudek N.K."/>
            <person name="Sun C.L."/>
            <person name="Burstein D."/>
            <person name="Kantor R.S."/>
            <person name="Aliaga Goltsman D.S."/>
            <person name="Bik E.M."/>
            <person name="Thomas B.C."/>
            <person name="Banfield J.F."/>
            <person name="Relman D.A."/>
        </authorList>
    </citation>
    <scope>NUCLEOTIDE SEQUENCE [LARGE SCALE GENOMIC DNA]</scope>
    <source>
        <strain evidence="2">DOLZORAL124_49_17</strain>
    </source>
</reference>
<dbReference type="AlphaFoldDB" id="A0A2G6EEP1"/>
<protein>
    <recommendedName>
        <fullName evidence="4">Glycosyltransferase RgtA/B/C/D-like domain-containing protein</fullName>
    </recommendedName>
</protein>
<feature type="transmembrane region" description="Helical" evidence="1">
    <location>
        <begin position="221"/>
        <end position="238"/>
    </location>
</feature>
<feature type="transmembrane region" description="Helical" evidence="1">
    <location>
        <begin position="91"/>
        <end position="110"/>
    </location>
</feature>
<feature type="transmembrane region" description="Helical" evidence="1">
    <location>
        <begin position="151"/>
        <end position="171"/>
    </location>
</feature>
<name>A0A2G6EEP1_9BACT</name>
<feature type="transmembrane region" description="Helical" evidence="1">
    <location>
        <begin position="329"/>
        <end position="351"/>
    </location>
</feature>
<organism evidence="2 3">
    <name type="scientific">candidate division KSB3 bacterium</name>
    <dbReference type="NCBI Taxonomy" id="2044937"/>
    <lineage>
        <taxon>Bacteria</taxon>
        <taxon>candidate division KSB3</taxon>
    </lineage>
</organism>
<feature type="transmembrane region" description="Helical" evidence="1">
    <location>
        <begin position="400"/>
        <end position="417"/>
    </location>
</feature>
<feature type="transmembrane region" description="Helical" evidence="1">
    <location>
        <begin position="295"/>
        <end position="317"/>
    </location>
</feature>
<keyword evidence="1" id="KW-1133">Transmembrane helix</keyword>
<evidence type="ECO:0000256" key="1">
    <source>
        <dbReference type="SAM" id="Phobius"/>
    </source>
</evidence>
<feature type="transmembrane region" description="Helical" evidence="1">
    <location>
        <begin position="6"/>
        <end position="27"/>
    </location>
</feature>
<feature type="transmembrane region" description="Helical" evidence="1">
    <location>
        <begin position="250"/>
        <end position="274"/>
    </location>
</feature>